<evidence type="ECO:0000313" key="2">
    <source>
        <dbReference type="EMBL" id="KAH7437582.1"/>
    </source>
</evidence>
<reference evidence="2" key="1">
    <citation type="submission" date="2021-08" db="EMBL/GenBank/DDBJ databases">
        <title>WGS assembly of Ceratopteris richardii.</title>
        <authorList>
            <person name="Marchant D.B."/>
            <person name="Chen G."/>
            <person name="Jenkins J."/>
            <person name="Shu S."/>
            <person name="Leebens-Mack J."/>
            <person name="Grimwood J."/>
            <person name="Schmutz J."/>
            <person name="Soltis P."/>
            <person name="Soltis D."/>
            <person name="Chen Z.-H."/>
        </authorList>
    </citation>
    <scope>NUCLEOTIDE SEQUENCE</scope>
    <source>
        <strain evidence="2">Whitten #5841</strain>
        <tissue evidence="2">Leaf</tissue>
    </source>
</reference>
<name>A0A8T2UQC9_CERRI</name>
<evidence type="ECO:0000256" key="1">
    <source>
        <dbReference type="SAM" id="SignalP"/>
    </source>
</evidence>
<gene>
    <name evidence="2" type="ORF">KP509_05G079400</name>
</gene>
<protein>
    <submittedName>
        <fullName evidence="2">Uncharacterized protein</fullName>
    </submittedName>
</protein>
<keyword evidence="3" id="KW-1185">Reference proteome</keyword>
<keyword evidence="1" id="KW-0732">Signal</keyword>
<sequence>MEISLVFFHVLGCMSILVKPYRCWKKIVDISHYKYSIPHYAYIVPVQGSWRNIKNFSQLFTNLSYTVPKVREVHMVNANWTSPKKCFMDV</sequence>
<feature type="chain" id="PRO_5035750239" evidence="1">
    <location>
        <begin position="21"/>
        <end position="90"/>
    </location>
</feature>
<organism evidence="2 3">
    <name type="scientific">Ceratopteris richardii</name>
    <name type="common">Triangle waterfern</name>
    <dbReference type="NCBI Taxonomy" id="49495"/>
    <lineage>
        <taxon>Eukaryota</taxon>
        <taxon>Viridiplantae</taxon>
        <taxon>Streptophyta</taxon>
        <taxon>Embryophyta</taxon>
        <taxon>Tracheophyta</taxon>
        <taxon>Polypodiopsida</taxon>
        <taxon>Polypodiidae</taxon>
        <taxon>Polypodiales</taxon>
        <taxon>Pteridineae</taxon>
        <taxon>Pteridaceae</taxon>
        <taxon>Parkerioideae</taxon>
        <taxon>Ceratopteris</taxon>
    </lineage>
</organism>
<proteinExistence type="predicted"/>
<dbReference type="AlphaFoldDB" id="A0A8T2UQC9"/>
<accession>A0A8T2UQC9</accession>
<dbReference type="EMBL" id="CM035410">
    <property type="protein sequence ID" value="KAH7437582.1"/>
    <property type="molecule type" value="Genomic_DNA"/>
</dbReference>
<dbReference type="Proteomes" id="UP000825935">
    <property type="component" value="Chromosome 5"/>
</dbReference>
<feature type="signal peptide" evidence="1">
    <location>
        <begin position="1"/>
        <end position="20"/>
    </location>
</feature>
<comment type="caution">
    <text evidence="2">The sequence shown here is derived from an EMBL/GenBank/DDBJ whole genome shotgun (WGS) entry which is preliminary data.</text>
</comment>
<evidence type="ECO:0000313" key="3">
    <source>
        <dbReference type="Proteomes" id="UP000825935"/>
    </source>
</evidence>